<dbReference type="PANTHER" id="PTHR34220:SF7">
    <property type="entry name" value="SENSOR HISTIDINE KINASE YPDA"/>
    <property type="match status" value="1"/>
</dbReference>
<dbReference type="InterPro" id="IPR010559">
    <property type="entry name" value="Sig_transdc_His_kin_internal"/>
</dbReference>
<dbReference type="SUPFAM" id="SSF55874">
    <property type="entry name" value="ATPase domain of HSP90 chaperone/DNA topoisomerase II/histidine kinase"/>
    <property type="match status" value="1"/>
</dbReference>
<dbReference type="InterPro" id="IPR003594">
    <property type="entry name" value="HATPase_dom"/>
</dbReference>
<gene>
    <name evidence="3" type="ORF">NZ47_06795</name>
</gene>
<dbReference type="PANTHER" id="PTHR34220">
    <property type="entry name" value="SENSOR HISTIDINE KINASE YPDA"/>
    <property type="match status" value="1"/>
</dbReference>
<keyword evidence="4" id="KW-1185">Reference proteome</keyword>
<dbReference type="InterPro" id="IPR036890">
    <property type="entry name" value="HATPase_C_sf"/>
</dbReference>
<keyword evidence="1" id="KW-0812">Transmembrane</keyword>
<dbReference type="EMBL" id="JSCE01000140">
    <property type="protein sequence ID" value="KHM52085.1"/>
    <property type="molecule type" value="Genomic_DNA"/>
</dbReference>
<sequence length="516" mass="58151">MHRYFESRLQRTLAWYALVPVLIMVFLGSLLMLDSWRYAVIQVNHEARELAADVLSNISKEFLHRSEVEAEFLGTVPALSLWESDKALRAEAFARLYSDTSYRGVEFYLLDTKGRIILGSKDKLPTNLFPVERDWGIWSRLADQPGLPKHEFLLQPDGQDLVCGQAVCIKGQVAGYLIYILPASYLQQLVGDGRSGIILSDKLDNARLVKAADEVVDHRKVLGDFAQKQNGLVSTNKGIYYVSQQDIDFGGESYRLQSISRVSDLLMRYAIGAGAILLAVLFMVPLILRSIAQETKMTSQAIDHLTVIAELRELESQFNPHFLFNTLENIKFMVRLDPGAATEMIMALSTLLRYSITSSGQQVELQEDIKYLESYIKIQQYRFGSRLEFDAHIEQAARSAAIPKLLFQPLLENAIKYGEDECGKLKISFQVGISDGQLHVLVKDAGRGIEDEKLAQLRKLLESSENDTGHWGLFNVQRRLQLIYGTDYGLTISCPHDGGTEIRLSLPLAKKERKDA</sequence>
<evidence type="ECO:0000256" key="1">
    <source>
        <dbReference type="SAM" id="Phobius"/>
    </source>
</evidence>
<comment type="caution">
    <text evidence="3">The sequence shown here is derived from an EMBL/GenBank/DDBJ whole genome shotgun (WGS) entry which is preliminary data.</text>
</comment>
<dbReference type="eggNOG" id="COG2972">
    <property type="taxonomic scope" value="Bacteria"/>
</dbReference>
<feature type="transmembrane region" description="Helical" evidence="1">
    <location>
        <begin position="265"/>
        <end position="288"/>
    </location>
</feature>
<accession>A0A0B2JUR4</accession>
<dbReference type="SMART" id="SM00387">
    <property type="entry name" value="HATPase_c"/>
    <property type="match status" value="1"/>
</dbReference>
<dbReference type="Proteomes" id="UP000030993">
    <property type="component" value="Unassembled WGS sequence"/>
</dbReference>
<evidence type="ECO:0000259" key="2">
    <source>
        <dbReference type="SMART" id="SM00387"/>
    </source>
</evidence>
<name>A0A0B2JUR4_9FIRM</name>
<feature type="transmembrane region" description="Helical" evidence="1">
    <location>
        <begin position="13"/>
        <end position="33"/>
    </location>
</feature>
<dbReference type="STRING" id="82374.NZ47_06795"/>
<dbReference type="InterPro" id="IPR050640">
    <property type="entry name" value="Bact_2-comp_sensor_kinase"/>
</dbReference>
<dbReference type="GO" id="GO:0016020">
    <property type="term" value="C:membrane"/>
    <property type="evidence" value="ECO:0007669"/>
    <property type="project" value="InterPro"/>
</dbReference>
<proteinExistence type="predicted"/>
<dbReference type="RefSeq" id="WP_039208214.1">
    <property type="nucleotide sequence ID" value="NZ_JSCE01000140.1"/>
</dbReference>
<dbReference type="Pfam" id="PF02518">
    <property type="entry name" value="HATPase_c"/>
    <property type="match status" value="1"/>
</dbReference>
<organism evidence="3 4">
    <name type="scientific">Anaerovibrio lipolyticus</name>
    <dbReference type="NCBI Taxonomy" id="82374"/>
    <lineage>
        <taxon>Bacteria</taxon>
        <taxon>Bacillati</taxon>
        <taxon>Bacillota</taxon>
        <taxon>Negativicutes</taxon>
        <taxon>Selenomonadales</taxon>
        <taxon>Selenomonadaceae</taxon>
        <taxon>Anaerovibrio</taxon>
    </lineage>
</organism>
<keyword evidence="1" id="KW-0472">Membrane</keyword>
<evidence type="ECO:0000313" key="3">
    <source>
        <dbReference type="EMBL" id="KHM52085.1"/>
    </source>
</evidence>
<keyword evidence="1" id="KW-1133">Transmembrane helix</keyword>
<dbReference type="Gene3D" id="3.30.565.10">
    <property type="entry name" value="Histidine kinase-like ATPase, C-terminal domain"/>
    <property type="match status" value="1"/>
</dbReference>
<dbReference type="AlphaFoldDB" id="A0A0B2JUR4"/>
<reference evidence="3 4" key="1">
    <citation type="journal article" date="2013" name="PLoS ONE">
        <title>Identification and characterization of three novel lipases belonging to families II and V from Anaerovibrio lipolyticus 5ST.</title>
        <authorList>
            <person name="Prive F."/>
            <person name="Kaderbhai N.N."/>
            <person name="Girdwood S."/>
            <person name="Worgan H.J."/>
            <person name="Pinloche E."/>
            <person name="Scollan N.D."/>
            <person name="Huws S.A."/>
            <person name="Newbold C.J."/>
        </authorList>
    </citation>
    <scope>NUCLEOTIDE SEQUENCE [LARGE SCALE GENOMIC DNA]</scope>
    <source>
        <strain evidence="3 4">5S</strain>
    </source>
</reference>
<dbReference type="GO" id="GO:0000155">
    <property type="term" value="F:phosphorelay sensor kinase activity"/>
    <property type="evidence" value="ECO:0007669"/>
    <property type="project" value="InterPro"/>
</dbReference>
<dbReference type="Pfam" id="PF06580">
    <property type="entry name" value="His_kinase"/>
    <property type="match status" value="1"/>
</dbReference>
<feature type="domain" description="Histidine kinase/HSP90-like ATPase" evidence="2">
    <location>
        <begin position="401"/>
        <end position="510"/>
    </location>
</feature>
<protein>
    <recommendedName>
        <fullName evidence="2">Histidine kinase/HSP90-like ATPase domain-containing protein</fullName>
    </recommendedName>
</protein>
<evidence type="ECO:0000313" key="4">
    <source>
        <dbReference type="Proteomes" id="UP000030993"/>
    </source>
</evidence>